<sequence>MDVKKEDKSERSKIEHIAYYKSLTQIISNIQKEKEQENEQAVKDHLDNRIDAMEKDRIRIKEMFPEIKEEEWNGHTN</sequence>
<accession>A0A0D5C379</accession>
<gene>
    <name evidence="2" type="ORF">NADRNF5_1322</name>
</gene>
<dbReference type="KEGG" id="nin:NADRNF5_1322"/>
<dbReference type="RefSeq" id="WP_048116257.1">
    <property type="nucleotide sequence ID" value="NZ_CP011070.1"/>
</dbReference>
<evidence type="ECO:0000256" key="1">
    <source>
        <dbReference type="SAM" id="Coils"/>
    </source>
</evidence>
<dbReference type="Proteomes" id="UP000032408">
    <property type="component" value="Chromosome"/>
</dbReference>
<dbReference type="EMBL" id="CP011070">
    <property type="protein sequence ID" value="AJW71008.1"/>
    <property type="molecule type" value="Genomic_DNA"/>
</dbReference>
<dbReference type="HOGENOM" id="CLU_2765837_0_0_2"/>
<keyword evidence="3" id="KW-1185">Reference proteome</keyword>
<dbReference type="AlphaFoldDB" id="A0A0D5C379"/>
<name>A0A0D5C379_9ARCH</name>
<organism evidence="2 3">
    <name type="scientific">Nitrosopumilus adriaticus</name>
    <dbReference type="NCBI Taxonomy" id="1580092"/>
    <lineage>
        <taxon>Archaea</taxon>
        <taxon>Nitrososphaerota</taxon>
        <taxon>Nitrososphaeria</taxon>
        <taxon>Nitrosopumilales</taxon>
        <taxon>Nitrosopumilaceae</taxon>
        <taxon>Nitrosopumilus</taxon>
    </lineage>
</organism>
<feature type="coiled-coil region" evidence="1">
    <location>
        <begin position="20"/>
        <end position="56"/>
    </location>
</feature>
<protein>
    <submittedName>
        <fullName evidence="2">Uncharacterized protein</fullName>
    </submittedName>
</protein>
<dbReference type="OrthoDB" id="2795at2157"/>
<reference evidence="3" key="1">
    <citation type="submission" date="2015-03" db="EMBL/GenBank/DDBJ databases">
        <title>Characterization of two novel Thaumarchaeota isolated from the Northern Adriatic Sea.</title>
        <authorList>
            <person name="Bayer B."/>
            <person name="Vojvoda J."/>
            <person name="Offre P."/>
            <person name="Srivastava A."/>
            <person name="Elisabeth N."/>
            <person name="Garcia J.A.L."/>
            <person name="Schleper C."/>
            <person name="Herndl G.J."/>
        </authorList>
    </citation>
    <scope>NUCLEOTIDE SEQUENCE [LARGE SCALE GENOMIC DNA]</scope>
    <source>
        <strain evidence="3">NF5</strain>
    </source>
</reference>
<reference evidence="2 3" key="2">
    <citation type="journal article" date="2016" name="ISME J.">
        <title>Physiological and genomic characterization of two novel marine thaumarchaeal strains indicates niche differentiation.</title>
        <authorList>
            <person name="Bayer B."/>
            <person name="Vojvoda J."/>
            <person name="Offre P."/>
            <person name="Alves R.J."/>
            <person name="Elisabeth N.H."/>
            <person name="Garcia J.A."/>
            <person name="Volland J.M."/>
            <person name="Srivastava A."/>
            <person name="Schleper C."/>
            <person name="Herndl G.J."/>
        </authorList>
    </citation>
    <scope>NUCLEOTIDE SEQUENCE [LARGE SCALE GENOMIC DNA]</scope>
    <source>
        <strain evidence="2 3">NF5</strain>
    </source>
</reference>
<evidence type="ECO:0000313" key="3">
    <source>
        <dbReference type="Proteomes" id="UP000032408"/>
    </source>
</evidence>
<evidence type="ECO:0000313" key="2">
    <source>
        <dbReference type="EMBL" id="AJW71008.1"/>
    </source>
</evidence>
<dbReference type="GeneID" id="24820514"/>
<proteinExistence type="predicted"/>
<dbReference type="STRING" id="1580092.NADRNF5_1322"/>
<keyword evidence="1" id="KW-0175">Coiled coil</keyword>